<dbReference type="Pfam" id="PF01494">
    <property type="entry name" value="FAD_binding_3"/>
    <property type="match status" value="1"/>
</dbReference>
<comment type="caution">
    <text evidence="2">The sequence shown here is derived from an EMBL/GenBank/DDBJ whole genome shotgun (WGS) entry which is preliminary data.</text>
</comment>
<dbReference type="InterPro" id="IPR002938">
    <property type="entry name" value="FAD-bd"/>
</dbReference>
<sequence length="369" mass="39438">MSAFDVRVLGSGIVSRCVALVLAQQGLRVTLQAKPPAQGLGPDVRAYALNPASVGLLQRLKVWDALPLDARTTVLDMDVHGDALGGHIAFSAWDHATEALAWIVDAAALETVLDTAAGFAASVTVQPEPAAAALTVVAEGKASAERAALGAQMQRHPYGHWALAARLVSEQPHCGTARQWFRSPDILALLPFDRPEPQQSWGLVWSQPEAQAKEMLAWPVEQFEAALLEASQGAVGPLRLASERALWPLAIAQAEPVVGPGWALVGDAAHLVHPLAGQGLNLGLADVLALDEVMKQREAWRELGDPALLARYARKRRLGTLAMAGGTDALWHLFASEAPGLRELRNHGMSLVDHVAPLKRWLMGRAMSV</sequence>
<dbReference type="InterPro" id="IPR051205">
    <property type="entry name" value="UbiH/COQ6_monooxygenase"/>
</dbReference>
<dbReference type="Proteomes" id="UP000672097">
    <property type="component" value="Unassembled WGS sequence"/>
</dbReference>
<dbReference type="RefSeq" id="WP_210810601.1">
    <property type="nucleotide sequence ID" value="NZ_JAGQDG010000007.1"/>
</dbReference>
<dbReference type="EMBL" id="JAGQDG010000007">
    <property type="protein sequence ID" value="MBQ0937148.1"/>
    <property type="molecule type" value="Genomic_DNA"/>
</dbReference>
<dbReference type="PANTHER" id="PTHR43876:SF7">
    <property type="entry name" value="UBIQUINONE BIOSYNTHESIS MONOOXYGENASE COQ6, MITOCHONDRIAL"/>
    <property type="match status" value="1"/>
</dbReference>
<protein>
    <submittedName>
        <fullName evidence="2">FAD-dependent monooxygenase</fullName>
    </submittedName>
</protein>
<dbReference type="SUPFAM" id="SSF51905">
    <property type="entry name" value="FAD/NAD(P)-binding domain"/>
    <property type="match status" value="1"/>
</dbReference>
<evidence type="ECO:0000313" key="2">
    <source>
        <dbReference type="EMBL" id="MBQ0937148.1"/>
    </source>
</evidence>
<feature type="domain" description="FAD-binding" evidence="1">
    <location>
        <begin position="95"/>
        <end position="317"/>
    </location>
</feature>
<gene>
    <name evidence="2" type="ORF">KAK11_17615</name>
</gene>
<accession>A0ABS5E152</accession>
<name>A0ABS5E152_9BURK</name>
<proteinExistence type="predicted"/>
<evidence type="ECO:0000313" key="3">
    <source>
        <dbReference type="Proteomes" id="UP000672097"/>
    </source>
</evidence>
<dbReference type="InterPro" id="IPR018168">
    <property type="entry name" value="Ubi_Hdrlase_CS"/>
</dbReference>
<keyword evidence="3" id="KW-1185">Reference proteome</keyword>
<dbReference type="PANTHER" id="PTHR43876">
    <property type="entry name" value="UBIQUINONE BIOSYNTHESIS MONOOXYGENASE COQ6, MITOCHONDRIAL"/>
    <property type="match status" value="1"/>
</dbReference>
<organism evidence="2 3">
    <name type="scientific">Ideonella paludis</name>
    <dbReference type="NCBI Taxonomy" id="1233411"/>
    <lineage>
        <taxon>Bacteria</taxon>
        <taxon>Pseudomonadati</taxon>
        <taxon>Pseudomonadota</taxon>
        <taxon>Betaproteobacteria</taxon>
        <taxon>Burkholderiales</taxon>
        <taxon>Sphaerotilaceae</taxon>
        <taxon>Ideonella</taxon>
    </lineage>
</organism>
<keyword evidence="2" id="KW-0503">Monooxygenase</keyword>
<dbReference type="InterPro" id="IPR036188">
    <property type="entry name" value="FAD/NAD-bd_sf"/>
</dbReference>
<dbReference type="GO" id="GO:0004497">
    <property type="term" value="F:monooxygenase activity"/>
    <property type="evidence" value="ECO:0007669"/>
    <property type="project" value="UniProtKB-KW"/>
</dbReference>
<keyword evidence="2" id="KW-0560">Oxidoreductase</keyword>
<evidence type="ECO:0000259" key="1">
    <source>
        <dbReference type="Pfam" id="PF01494"/>
    </source>
</evidence>
<reference evidence="2 3" key="1">
    <citation type="submission" date="2021-04" db="EMBL/GenBank/DDBJ databases">
        <title>The genome sequence of type strain Ideonella paludis KCTC 32238.</title>
        <authorList>
            <person name="Liu Y."/>
        </authorList>
    </citation>
    <scope>NUCLEOTIDE SEQUENCE [LARGE SCALE GENOMIC DNA]</scope>
    <source>
        <strain evidence="2 3">KCTC 32238</strain>
    </source>
</reference>
<dbReference type="PROSITE" id="PS01304">
    <property type="entry name" value="UBIH"/>
    <property type="match status" value="1"/>
</dbReference>
<dbReference type="Gene3D" id="3.50.50.60">
    <property type="entry name" value="FAD/NAD(P)-binding domain"/>
    <property type="match status" value="2"/>
</dbReference>
<dbReference type="PRINTS" id="PR00420">
    <property type="entry name" value="RNGMNOXGNASE"/>
</dbReference>